<organism evidence="2">
    <name type="scientific">marine sediment metagenome</name>
    <dbReference type="NCBI Taxonomy" id="412755"/>
    <lineage>
        <taxon>unclassified sequences</taxon>
        <taxon>metagenomes</taxon>
        <taxon>ecological metagenomes</taxon>
    </lineage>
</organism>
<name>A0A0F9HV15_9ZZZZ</name>
<proteinExistence type="predicted"/>
<reference evidence="2" key="1">
    <citation type="journal article" date="2015" name="Nature">
        <title>Complex archaea that bridge the gap between prokaryotes and eukaryotes.</title>
        <authorList>
            <person name="Spang A."/>
            <person name="Saw J.H."/>
            <person name="Jorgensen S.L."/>
            <person name="Zaremba-Niedzwiedzka K."/>
            <person name="Martijn J."/>
            <person name="Lind A.E."/>
            <person name="van Eijk R."/>
            <person name="Schleper C."/>
            <person name="Guy L."/>
            <person name="Ettema T.J."/>
        </authorList>
    </citation>
    <scope>NUCLEOTIDE SEQUENCE</scope>
</reference>
<keyword evidence="1" id="KW-0175">Coiled coil</keyword>
<evidence type="ECO:0000313" key="2">
    <source>
        <dbReference type="EMBL" id="KKM06967.1"/>
    </source>
</evidence>
<accession>A0A0F9HV15</accession>
<evidence type="ECO:0000256" key="1">
    <source>
        <dbReference type="SAM" id="Coils"/>
    </source>
</evidence>
<gene>
    <name evidence="2" type="ORF">LCGC14_1738660</name>
</gene>
<feature type="coiled-coil region" evidence="1">
    <location>
        <begin position="56"/>
        <end position="90"/>
    </location>
</feature>
<dbReference type="AlphaFoldDB" id="A0A0F9HV15"/>
<protein>
    <submittedName>
        <fullName evidence="2">Uncharacterized protein</fullName>
    </submittedName>
</protein>
<dbReference type="EMBL" id="LAZR01015876">
    <property type="protein sequence ID" value="KKM06967.1"/>
    <property type="molecule type" value="Genomic_DNA"/>
</dbReference>
<sequence length="172" mass="20334">MSAHYRDTYDSVKNEVDENYAIMAIYSYGDHPDADLLVRVIGLSHKPLYPEYYHSFRSLEDKISYIEGQLDNQEKRIEEIESIIINIKKEINQSILIKPTIKKSESYNKFLQEQIEILKIKKLYPENILAFTKKGDKLKLVAHAITYKELQKLISQARRKNMISKEDEIFYQ</sequence>
<comment type="caution">
    <text evidence="2">The sequence shown here is derived from an EMBL/GenBank/DDBJ whole genome shotgun (WGS) entry which is preliminary data.</text>
</comment>